<dbReference type="Gene3D" id="1.10.246.140">
    <property type="match status" value="1"/>
</dbReference>
<comment type="subcellular location">
    <subcellularLocation>
        <location evidence="1 11">Nucleus</location>
        <location evidence="1 11">Nucleoplasm</location>
    </subcellularLocation>
</comment>
<protein>
    <recommendedName>
        <fullName evidence="11">Transcription and mRNA export factor ENY2</fullName>
    </recommendedName>
    <alternativeName>
        <fullName evidence="11">Enhancer of yellow 2 transcription factor homolog</fullName>
    </alternativeName>
</protein>
<dbReference type="GO" id="GO:0005643">
    <property type="term" value="C:nuclear pore"/>
    <property type="evidence" value="ECO:0007669"/>
    <property type="project" value="UniProtKB-UniRule"/>
</dbReference>
<evidence type="ECO:0000256" key="10">
    <source>
        <dbReference type="ARBA" id="ARBA00023242"/>
    </source>
</evidence>
<keyword evidence="8 11" id="KW-0010">Activator</keyword>
<dbReference type="GO" id="GO:0006368">
    <property type="term" value="P:transcription elongation by RNA polymerase II"/>
    <property type="evidence" value="ECO:0007669"/>
    <property type="project" value="UniProtKB-UniRule"/>
</dbReference>
<dbReference type="Pfam" id="PF10163">
    <property type="entry name" value="EnY2"/>
    <property type="match status" value="1"/>
</dbReference>
<dbReference type="HAMAP" id="MF_03046">
    <property type="entry name" value="ENY2_Sus1"/>
    <property type="match status" value="1"/>
</dbReference>
<evidence type="ECO:0000256" key="4">
    <source>
        <dbReference type="ARBA" id="ARBA00022853"/>
    </source>
</evidence>
<keyword evidence="4 11" id="KW-0156">Chromatin regulator</keyword>
<dbReference type="GO" id="GO:0015031">
    <property type="term" value="P:protein transport"/>
    <property type="evidence" value="ECO:0007669"/>
    <property type="project" value="UniProtKB-KW"/>
</dbReference>
<dbReference type="GO" id="GO:0006406">
    <property type="term" value="P:mRNA export from nucleus"/>
    <property type="evidence" value="ECO:0007669"/>
    <property type="project" value="UniProtKB-UniRule"/>
</dbReference>
<dbReference type="GO" id="GO:0070390">
    <property type="term" value="C:transcription export complex 2"/>
    <property type="evidence" value="ECO:0007669"/>
    <property type="project" value="UniProtKB-UniRule"/>
</dbReference>
<dbReference type="GO" id="GO:0006325">
    <property type="term" value="P:chromatin organization"/>
    <property type="evidence" value="ECO:0007669"/>
    <property type="project" value="UniProtKB-KW"/>
</dbReference>
<comment type="similarity">
    <text evidence="11">Belongs to the ENY2 family.</text>
</comment>
<dbReference type="FunFam" id="1.10.246.140:FF:000001">
    <property type="entry name" value="Transcription and mRNA export factor ENY2"/>
    <property type="match status" value="1"/>
</dbReference>
<reference evidence="12" key="1">
    <citation type="submission" date="2021-01" db="EMBL/GenBank/DDBJ databases">
        <authorList>
            <person name="Corre E."/>
            <person name="Pelletier E."/>
            <person name="Niang G."/>
            <person name="Scheremetjew M."/>
            <person name="Finn R."/>
            <person name="Kale V."/>
            <person name="Holt S."/>
            <person name="Cochrane G."/>
            <person name="Meng A."/>
            <person name="Brown T."/>
            <person name="Cohen L."/>
        </authorList>
    </citation>
    <scope>NUCLEOTIDE SEQUENCE</scope>
    <source>
        <strain evidence="12">CCMP281</strain>
    </source>
</reference>
<gene>
    <name evidence="12" type="ORF">HERI1096_LOCUS39121</name>
</gene>
<keyword evidence="6 11" id="KW-0811">Translocation</keyword>
<evidence type="ECO:0000256" key="2">
    <source>
        <dbReference type="ARBA" id="ARBA00022448"/>
    </source>
</evidence>
<dbReference type="GO" id="GO:0000124">
    <property type="term" value="C:SAGA complex"/>
    <property type="evidence" value="ECO:0007669"/>
    <property type="project" value="UniProtKB-UniRule"/>
</dbReference>
<proteinExistence type="inferred from homology"/>
<evidence type="ECO:0000256" key="1">
    <source>
        <dbReference type="ARBA" id="ARBA00004642"/>
    </source>
</evidence>
<keyword evidence="5 11" id="KW-0653">Protein transport</keyword>
<keyword evidence="7 11" id="KW-0805">Transcription regulation</keyword>
<evidence type="ECO:0000313" key="12">
    <source>
        <dbReference type="EMBL" id="CAE0151763.1"/>
    </source>
</evidence>
<dbReference type="GO" id="GO:0003713">
    <property type="term" value="F:transcription coactivator activity"/>
    <property type="evidence" value="ECO:0007669"/>
    <property type="project" value="UniProtKB-UniRule"/>
</dbReference>
<evidence type="ECO:0000256" key="11">
    <source>
        <dbReference type="HAMAP-Rule" id="MF_03046"/>
    </source>
</evidence>
<comment type="subunit">
    <text evidence="11">Component of the nuclear pore complex (NPC)-associated TREX-2 complex (transcription and export complex 2). Component of the SAGA transcription coactivator-HAT complex. Within the SAGA complex, participates to a subcomplex of SAGA called the DUB module (deubiquitination module).</text>
</comment>
<dbReference type="GO" id="GO:0071819">
    <property type="term" value="C:DUBm complex"/>
    <property type="evidence" value="ECO:0007669"/>
    <property type="project" value="UniProtKB-UniRule"/>
</dbReference>
<keyword evidence="2 11" id="KW-0813">Transport</keyword>
<organism evidence="12">
    <name type="scientific">Haptolina ericina</name>
    <dbReference type="NCBI Taxonomy" id="156174"/>
    <lineage>
        <taxon>Eukaryota</taxon>
        <taxon>Haptista</taxon>
        <taxon>Haptophyta</taxon>
        <taxon>Prymnesiophyceae</taxon>
        <taxon>Prymnesiales</taxon>
        <taxon>Prymnesiaceae</taxon>
        <taxon>Haptolina</taxon>
    </lineage>
</organism>
<evidence type="ECO:0000256" key="9">
    <source>
        <dbReference type="ARBA" id="ARBA00023163"/>
    </source>
</evidence>
<dbReference type="AlphaFoldDB" id="A0A7S3C1R6"/>
<evidence type="ECO:0000256" key="7">
    <source>
        <dbReference type="ARBA" id="ARBA00023015"/>
    </source>
</evidence>
<evidence type="ECO:0000256" key="5">
    <source>
        <dbReference type="ARBA" id="ARBA00022927"/>
    </source>
</evidence>
<keyword evidence="3 11" id="KW-0509">mRNA transport</keyword>
<keyword evidence="9 11" id="KW-0804">Transcription</keyword>
<name>A0A7S3C1R6_9EUKA</name>
<sequence>MADDAQLRNTIQSKLEESGEYDRLKGELRKKLVDSGWRDELKQFTMDLIRQKGDAGTQMTVEQLTQEITPRGRATVPDEVKAELLQRIRNFVENQTFEAK</sequence>
<comment type="function">
    <text evidence="11">Involved in mRNA export coupled transcription activation by association with both the TREX-2 and the SAGA complexes. The transcription regulatory histone acetylation (HAT) complex SAGA is a multiprotein complex that activates transcription by remodeling chromatin and mediating histone acetylation and deubiquitination. Within the SAGA complex, participates to a subcomplex that specifically deubiquitinates histones. The SAGA complex is recruited to specific gene promoters by activators, where it is required for transcription. The TREX-2 complex functions in docking export-competent ribonucleoprotein particles (mRNPs) to the nuclear entrance of the nuclear pore complex (nuclear basket). TREX-2 participates in mRNA export and accurate chromatin positioning in the nucleus by tethering genes to the nuclear periphery.</text>
</comment>
<evidence type="ECO:0000256" key="6">
    <source>
        <dbReference type="ARBA" id="ARBA00023010"/>
    </source>
</evidence>
<dbReference type="GO" id="GO:0005654">
    <property type="term" value="C:nucleoplasm"/>
    <property type="evidence" value="ECO:0007669"/>
    <property type="project" value="UniProtKB-SubCell"/>
</dbReference>
<dbReference type="PANTHER" id="PTHR12514">
    <property type="entry name" value="ENHANCER OF YELLOW 2 TRANSCRIPTION FACTOR"/>
    <property type="match status" value="1"/>
</dbReference>
<keyword evidence="10 11" id="KW-0539">Nucleus</keyword>
<evidence type="ECO:0000256" key="8">
    <source>
        <dbReference type="ARBA" id="ARBA00023159"/>
    </source>
</evidence>
<dbReference type="InterPro" id="IPR038212">
    <property type="entry name" value="TF_EnY2_sf"/>
</dbReference>
<evidence type="ECO:0000256" key="3">
    <source>
        <dbReference type="ARBA" id="ARBA00022816"/>
    </source>
</evidence>
<accession>A0A7S3C1R6</accession>
<dbReference type="EMBL" id="HBHX01070779">
    <property type="protein sequence ID" value="CAE0151763.1"/>
    <property type="molecule type" value="Transcribed_RNA"/>
</dbReference>
<dbReference type="InterPro" id="IPR018783">
    <property type="entry name" value="TF_ENY2"/>
</dbReference>